<dbReference type="Pfam" id="PF13646">
    <property type="entry name" value="HEAT_2"/>
    <property type="match status" value="1"/>
</dbReference>
<organism evidence="2 3">
    <name type="scientific">Prosthecobacter vanneervenii</name>
    <dbReference type="NCBI Taxonomy" id="48466"/>
    <lineage>
        <taxon>Bacteria</taxon>
        <taxon>Pseudomonadati</taxon>
        <taxon>Verrucomicrobiota</taxon>
        <taxon>Verrucomicrobiia</taxon>
        <taxon>Verrucomicrobiales</taxon>
        <taxon>Verrucomicrobiaceae</taxon>
        <taxon>Prosthecobacter</taxon>
    </lineage>
</organism>
<dbReference type="RefSeq" id="WP_184337359.1">
    <property type="nucleotide sequence ID" value="NZ_JACHIG010000001.1"/>
</dbReference>
<proteinExistence type="predicted"/>
<reference evidence="2 3" key="1">
    <citation type="submission" date="2020-08" db="EMBL/GenBank/DDBJ databases">
        <title>Genomic Encyclopedia of Type Strains, Phase IV (KMG-IV): sequencing the most valuable type-strain genomes for metagenomic binning, comparative biology and taxonomic classification.</title>
        <authorList>
            <person name="Goeker M."/>
        </authorList>
    </citation>
    <scope>NUCLEOTIDE SEQUENCE [LARGE SCALE GENOMIC DNA]</scope>
    <source>
        <strain evidence="2 3">DSM 12252</strain>
    </source>
</reference>
<feature type="chain" id="PRO_5030647421" evidence="1">
    <location>
        <begin position="21"/>
        <end position="239"/>
    </location>
</feature>
<dbReference type="SUPFAM" id="SSF48371">
    <property type="entry name" value="ARM repeat"/>
    <property type="match status" value="1"/>
</dbReference>
<evidence type="ECO:0000313" key="3">
    <source>
        <dbReference type="Proteomes" id="UP000590740"/>
    </source>
</evidence>
<dbReference type="InterPro" id="IPR016024">
    <property type="entry name" value="ARM-type_fold"/>
</dbReference>
<protein>
    <submittedName>
        <fullName evidence="2">HEAT repeat protein</fullName>
    </submittedName>
</protein>
<sequence>MRTLKTILILLSLFGIQASAHDLERDASSSIWQVRYCLTGRFAVADSTARRLLEKLSLDSHSGVASQAFAHYSGLFLDLDQQVVLAAFRRGEFDLVGINMKDRKAFETPGFWALNLRRVEAPDLQARAIRALGLCGSQENLSLLQEYRNSDNPYLLHELAKALHRLGDEAGYLNVIEAILRLPPASAVHYQTLAIDCLIQSHPAKARESWNKLHAAIASMPDLQPNWMCGHIFQEERLP</sequence>
<gene>
    <name evidence="2" type="ORF">HNQ65_000131</name>
</gene>
<accession>A0A7W7Y6N2</accession>
<keyword evidence="3" id="KW-1185">Reference proteome</keyword>
<evidence type="ECO:0000313" key="2">
    <source>
        <dbReference type="EMBL" id="MBB5030577.1"/>
    </source>
</evidence>
<dbReference type="AlphaFoldDB" id="A0A7W7Y6N2"/>
<comment type="caution">
    <text evidence="2">The sequence shown here is derived from an EMBL/GenBank/DDBJ whole genome shotgun (WGS) entry which is preliminary data.</text>
</comment>
<evidence type="ECO:0000256" key="1">
    <source>
        <dbReference type="SAM" id="SignalP"/>
    </source>
</evidence>
<name>A0A7W7Y6N2_9BACT</name>
<dbReference type="Proteomes" id="UP000590740">
    <property type="component" value="Unassembled WGS sequence"/>
</dbReference>
<feature type="signal peptide" evidence="1">
    <location>
        <begin position="1"/>
        <end position="20"/>
    </location>
</feature>
<dbReference type="EMBL" id="JACHIG010000001">
    <property type="protein sequence ID" value="MBB5030577.1"/>
    <property type="molecule type" value="Genomic_DNA"/>
</dbReference>
<keyword evidence="1" id="KW-0732">Signal</keyword>